<dbReference type="RefSeq" id="WP_137642707.1">
    <property type="nucleotide sequence ID" value="NZ_BJEA01000010.1"/>
</dbReference>
<evidence type="ECO:0008006" key="4">
    <source>
        <dbReference type="Google" id="ProtNLM"/>
    </source>
</evidence>
<keyword evidence="1" id="KW-0472">Membrane</keyword>
<proteinExistence type="predicted"/>
<gene>
    <name evidence="2" type="ORF">ACFFLI_10775</name>
</gene>
<feature type="transmembrane region" description="Helical" evidence="1">
    <location>
        <begin position="92"/>
        <end position="112"/>
    </location>
</feature>
<comment type="caution">
    <text evidence="2">The sequence shown here is derived from an EMBL/GenBank/DDBJ whole genome shotgun (WGS) entry which is preliminary data.</text>
</comment>
<feature type="transmembrane region" description="Helical" evidence="1">
    <location>
        <begin position="124"/>
        <end position="153"/>
    </location>
</feature>
<name>A0ABV5WW10_9LACO</name>
<reference evidence="2 3" key="1">
    <citation type="submission" date="2024-09" db="EMBL/GenBank/DDBJ databases">
        <authorList>
            <person name="Sun Q."/>
            <person name="Mori K."/>
        </authorList>
    </citation>
    <scope>NUCLEOTIDE SEQUENCE [LARGE SCALE GENOMIC DNA]</scope>
    <source>
        <strain evidence="2 3">TBRC 4576</strain>
    </source>
</reference>
<evidence type="ECO:0000256" key="1">
    <source>
        <dbReference type="SAM" id="Phobius"/>
    </source>
</evidence>
<dbReference type="Proteomes" id="UP001589691">
    <property type="component" value="Unassembled WGS sequence"/>
</dbReference>
<evidence type="ECO:0000313" key="3">
    <source>
        <dbReference type="Proteomes" id="UP001589691"/>
    </source>
</evidence>
<protein>
    <recommendedName>
        <fullName evidence="4">Integral membrane protein</fullName>
    </recommendedName>
</protein>
<evidence type="ECO:0000313" key="2">
    <source>
        <dbReference type="EMBL" id="MFB9770345.1"/>
    </source>
</evidence>
<keyword evidence="1" id="KW-0812">Transmembrane</keyword>
<keyword evidence="1" id="KW-1133">Transmembrane helix</keyword>
<keyword evidence="3" id="KW-1185">Reference proteome</keyword>
<sequence length="170" mass="18191">MEAVLLIISILLIVFWGVVDRQSIRALRTFTKIGIVTYLIALICFTAAKLITATTINIDLVYAGAIFSAITVLAIINIIANSVATLNISRAARSFFDAAAMAVLFGALISLIQIMPTVTATRSYILLADFVLIAAAVLVAVISLLVIVMKILFGSDKSTSEQTHSDNLSE</sequence>
<dbReference type="EMBL" id="JBHLZY010000025">
    <property type="protein sequence ID" value="MFB9770345.1"/>
    <property type="molecule type" value="Genomic_DNA"/>
</dbReference>
<organism evidence="2 3">
    <name type="scientific">Lactiplantibacillus modestisalitolerans</name>
    <dbReference type="NCBI Taxonomy" id="1457219"/>
    <lineage>
        <taxon>Bacteria</taxon>
        <taxon>Bacillati</taxon>
        <taxon>Bacillota</taxon>
        <taxon>Bacilli</taxon>
        <taxon>Lactobacillales</taxon>
        <taxon>Lactobacillaceae</taxon>
        <taxon>Lactiplantibacillus</taxon>
    </lineage>
</organism>
<feature type="transmembrane region" description="Helical" evidence="1">
    <location>
        <begin position="31"/>
        <end position="48"/>
    </location>
</feature>
<feature type="transmembrane region" description="Helical" evidence="1">
    <location>
        <begin position="60"/>
        <end position="80"/>
    </location>
</feature>
<accession>A0ABV5WW10</accession>